<organism evidence="1 2">
    <name type="scientific">Holtiella tumoricola</name>
    <dbReference type="NCBI Taxonomy" id="3018743"/>
    <lineage>
        <taxon>Bacteria</taxon>
        <taxon>Bacillati</taxon>
        <taxon>Bacillota</taxon>
        <taxon>Clostridia</taxon>
        <taxon>Lachnospirales</taxon>
        <taxon>Cellulosilyticaceae</taxon>
        <taxon>Holtiella</taxon>
    </lineage>
</organism>
<protein>
    <submittedName>
        <fullName evidence="1">Glycerol-3-phosphate responsive antiterminator</fullName>
    </submittedName>
</protein>
<dbReference type="SUPFAM" id="SSF110391">
    <property type="entry name" value="GlpP-like"/>
    <property type="match status" value="1"/>
</dbReference>
<dbReference type="GO" id="GO:0006355">
    <property type="term" value="P:regulation of DNA-templated transcription"/>
    <property type="evidence" value="ECO:0007669"/>
    <property type="project" value="InterPro"/>
</dbReference>
<keyword evidence="2" id="KW-1185">Reference proteome</keyword>
<dbReference type="GO" id="GO:0006071">
    <property type="term" value="P:glycerol metabolic process"/>
    <property type="evidence" value="ECO:0007669"/>
    <property type="project" value="InterPro"/>
</dbReference>
<evidence type="ECO:0000313" key="2">
    <source>
        <dbReference type="Proteomes" id="UP001169242"/>
    </source>
</evidence>
<dbReference type="PIRSF" id="PIRSF016897">
    <property type="entry name" value="GlpP"/>
    <property type="match status" value="1"/>
</dbReference>
<dbReference type="InterPro" id="IPR006699">
    <property type="entry name" value="GlpP"/>
</dbReference>
<evidence type="ECO:0000313" key="1">
    <source>
        <dbReference type="EMBL" id="MDA3732994.1"/>
    </source>
</evidence>
<dbReference type="PANTHER" id="PTHR35787:SF1">
    <property type="entry name" value="GLYCEROL UPTAKE OPERON ANTITERMINATOR REGULATORY PROTEIN"/>
    <property type="match status" value="1"/>
</dbReference>
<reference evidence="1" key="1">
    <citation type="journal article" date="2023" name="Int. J. Syst. Evol. Microbiol.">
        <title>&lt;i&gt;Holtiella tumoricola&lt;/i&gt; gen. nov. sp. nov., isolated from a human clinical sample.</title>
        <authorList>
            <person name="Allen-Vercoe E."/>
            <person name="Daigneault M.C."/>
            <person name="Vancuren S.J."/>
            <person name="Cochrane K."/>
            <person name="O'Neal L.L."/>
            <person name="Sankaranarayanan K."/>
            <person name="Lawson P.A."/>
        </authorList>
    </citation>
    <scope>NUCLEOTIDE SEQUENCE</scope>
    <source>
        <strain evidence="1">CC70A</strain>
    </source>
</reference>
<dbReference type="RefSeq" id="WP_053985899.1">
    <property type="nucleotide sequence ID" value="NZ_JAQIFT010000058.1"/>
</dbReference>
<dbReference type="EMBL" id="JAQIFT010000058">
    <property type="protein sequence ID" value="MDA3732994.1"/>
    <property type="molecule type" value="Genomic_DNA"/>
</dbReference>
<gene>
    <name evidence="1" type="ORF">PBV87_16070</name>
</gene>
<dbReference type="Pfam" id="PF04309">
    <property type="entry name" value="G3P_antiterm"/>
    <property type="match status" value="1"/>
</dbReference>
<dbReference type="Proteomes" id="UP001169242">
    <property type="component" value="Unassembled WGS sequence"/>
</dbReference>
<name>A0AA42J1X9_9FIRM</name>
<comment type="caution">
    <text evidence="1">The sequence shown here is derived from an EMBL/GenBank/DDBJ whole genome shotgun (WGS) entry which is preliminary data.</text>
</comment>
<accession>A0AA42J1X9</accession>
<dbReference type="Gene3D" id="3.20.20.70">
    <property type="entry name" value="Aldolase class I"/>
    <property type="match status" value="1"/>
</dbReference>
<proteinExistence type="predicted"/>
<dbReference type="PANTHER" id="PTHR35787">
    <property type="entry name" value="GLYCEROL UPTAKE OPERON ANTITERMINATOR REGULATORY PROTEIN"/>
    <property type="match status" value="1"/>
</dbReference>
<dbReference type="AlphaFoldDB" id="A0AA42J1X9"/>
<sequence length="188" mass="20252">MNRTIIDQLEDTPIVAAIKDDNGLEKCLTSSSQVVFVLYGDICNIGGIVKRLKDHGKTVMVHLDLVEGLEAKSVSVKFLKENTLLDGIISTKIAVIKAAKKQGLATVMRFFALDSMSLEGIKKLVEPDLIDFIEILPGVAPKIIGKLVAEIDIPLIAGGLIADKEDVIGVLQSGAIAISTTNQKVWEM</sequence>
<dbReference type="InterPro" id="IPR013785">
    <property type="entry name" value="Aldolase_TIM"/>
</dbReference>